<name>A0AAX6MPS7_9PEZI</name>
<dbReference type="NCBIfam" id="TIGR00449">
    <property type="entry name" value="tgt_general"/>
    <property type="match status" value="1"/>
</dbReference>
<dbReference type="Pfam" id="PF01702">
    <property type="entry name" value="TGT"/>
    <property type="match status" value="1"/>
</dbReference>
<keyword evidence="3 5" id="KW-0479">Metal-binding</keyword>
<comment type="similarity">
    <text evidence="5">Belongs to the queuine tRNA-ribosyltransferase family. QTRT2 subfamily.</text>
</comment>
<evidence type="ECO:0000256" key="4">
    <source>
        <dbReference type="ARBA" id="ARBA00022833"/>
    </source>
</evidence>
<feature type="domain" description="tRNA-guanine(15) transglycosylase-like" evidence="7">
    <location>
        <begin position="25"/>
        <end position="392"/>
    </location>
</feature>
<dbReference type="PANTHER" id="PTHR46064">
    <property type="entry name" value="QUEUINE TRNA-RIBOSYLTRANSFERASE ACCESSORY SUBUNIT 2"/>
    <property type="match status" value="1"/>
</dbReference>
<dbReference type="AlphaFoldDB" id="A0AAX6MPS7"/>
<feature type="binding site" evidence="5">
    <location>
        <position position="357"/>
    </location>
    <ligand>
        <name>Zn(2+)</name>
        <dbReference type="ChEBI" id="CHEBI:29105"/>
    </ligand>
</feature>
<dbReference type="InterPro" id="IPR036511">
    <property type="entry name" value="TGT-like_sf"/>
</dbReference>
<keyword evidence="4 5" id="KW-0862">Zinc</keyword>
<comment type="subunit">
    <text evidence="5">Heterodimer of a catalytic subunit and an accessory subunit.</text>
</comment>
<evidence type="ECO:0000256" key="3">
    <source>
        <dbReference type="ARBA" id="ARBA00022723"/>
    </source>
</evidence>
<comment type="cofactor">
    <cofactor evidence="5">
        <name>Zn(2+)</name>
        <dbReference type="ChEBI" id="CHEBI:29105"/>
    </cofactor>
    <text evidence="5">Binds 1 zinc ion per subunit.</text>
</comment>
<feature type="binding site" evidence="5">
    <location>
        <position position="326"/>
    </location>
    <ligand>
        <name>Zn(2+)</name>
        <dbReference type="ChEBI" id="CHEBI:29105"/>
    </ligand>
</feature>
<dbReference type="InterPro" id="IPR002616">
    <property type="entry name" value="tRNA_ribo_trans-like"/>
</dbReference>
<comment type="subcellular location">
    <subcellularLocation>
        <location evidence="5">Cytoplasm</location>
    </subcellularLocation>
</comment>
<keyword evidence="2 5" id="KW-0819">tRNA processing</keyword>
<dbReference type="SUPFAM" id="SSF51713">
    <property type="entry name" value="tRNA-guanine transglycosylase"/>
    <property type="match status" value="1"/>
</dbReference>
<dbReference type="GO" id="GO:0008479">
    <property type="term" value="F:tRNA-guanosine(34) queuine transglycosylase activity"/>
    <property type="evidence" value="ECO:0007669"/>
    <property type="project" value="UniProtKB-UniRule"/>
</dbReference>
<evidence type="ECO:0000256" key="6">
    <source>
        <dbReference type="SAM" id="MobiDB-lite"/>
    </source>
</evidence>
<dbReference type="InterPro" id="IPR028592">
    <property type="entry name" value="QTRTD1"/>
</dbReference>
<dbReference type="Proteomes" id="UP001369815">
    <property type="component" value="Unassembled WGS sequence"/>
</dbReference>
<feature type="region of interest" description="Disordered" evidence="6">
    <location>
        <begin position="449"/>
        <end position="480"/>
    </location>
</feature>
<accession>A0AAX6MPS7</accession>
<proteinExistence type="inferred from homology"/>
<dbReference type="HAMAP" id="MF_03043">
    <property type="entry name" value="QTRT2"/>
    <property type="match status" value="1"/>
</dbReference>
<sequence length="480" mass="52956">MAESSSDNNVMFNVLKTIAVEGGVPRAGRLSLPKRKPIDTPNYIGLSSRGAIPHMTPDVISKHVELNGSYMALEDYGAGKDALHAYTATPEPLAIVLGARRHPAVVAPMGNGKDYVSIYTSTGFQKLKNSEFYRAIERLQPDIAIPLADLTFGNAHIRTKLPNQKRQLRMVERTEDWLSELIKLRNADNESETTASKPSLFAPLLPVAYPTQWEYINRLSQDYVQHLSGLAVYDADILPDLMNHEFVDLLPRLSMDFITSPQEILRQVRLGIDVFTVTFLNAASDAGIALTFSFPPPPGTADINPLGIDMWSQDHQVSLKPLADGCECYACTKHHRAYLQHLLNAKEMLGWTLLQIHNHHILNEFFKGIRATVIAEPSTFERDCDAFFNTYESVLPKGTGERPRARGYHFKTEGGQSSRINPPAWEKFGEGGTEDSTLAGEIAGLAVTGATAEGGETPLVPDDGTDAKELDRKGFAEIDK</sequence>
<gene>
    <name evidence="8" type="ORF">Daesc_004596</name>
</gene>
<dbReference type="GO" id="GO:0006400">
    <property type="term" value="P:tRNA modification"/>
    <property type="evidence" value="ECO:0007669"/>
    <property type="project" value="InterPro"/>
</dbReference>
<feature type="compositionally biased region" description="Basic and acidic residues" evidence="6">
    <location>
        <begin position="465"/>
        <end position="480"/>
    </location>
</feature>
<keyword evidence="9" id="KW-1185">Reference proteome</keyword>
<keyword evidence="1 5" id="KW-0963">Cytoplasm</keyword>
<organism evidence="8 9">
    <name type="scientific">Daldinia eschscholtzii</name>
    <dbReference type="NCBI Taxonomy" id="292717"/>
    <lineage>
        <taxon>Eukaryota</taxon>
        <taxon>Fungi</taxon>
        <taxon>Dikarya</taxon>
        <taxon>Ascomycota</taxon>
        <taxon>Pezizomycotina</taxon>
        <taxon>Sordariomycetes</taxon>
        <taxon>Xylariomycetidae</taxon>
        <taxon>Xylariales</taxon>
        <taxon>Hypoxylaceae</taxon>
        <taxon>Daldinia</taxon>
    </lineage>
</organism>
<dbReference type="GO" id="GO:0046872">
    <property type="term" value="F:metal ion binding"/>
    <property type="evidence" value="ECO:0007669"/>
    <property type="project" value="UniProtKB-KW"/>
</dbReference>
<protein>
    <recommendedName>
        <fullName evidence="5">Queuine tRNA-ribosyltransferase accessory subunit 2</fullName>
    </recommendedName>
    <alternativeName>
        <fullName evidence="5">Queuine tRNA-ribosyltransferase domain-containing protein 1</fullName>
    </alternativeName>
</protein>
<dbReference type="Gene3D" id="3.20.20.105">
    <property type="entry name" value="Queuine tRNA-ribosyltransferase-like"/>
    <property type="match status" value="1"/>
</dbReference>
<feature type="region of interest" description="Disordered" evidence="6">
    <location>
        <begin position="400"/>
        <end position="421"/>
    </location>
</feature>
<evidence type="ECO:0000256" key="1">
    <source>
        <dbReference type="ARBA" id="ARBA00022490"/>
    </source>
</evidence>
<evidence type="ECO:0000256" key="5">
    <source>
        <dbReference type="HAMAP-Rule" id="MF_03043"/>
    </source>
</evidence>
<evidence type="ECO:0000313" key="9">
    <source>
        <dbReference type="Proteomes" id="UP001369815"/>
    </source>
</evidence>
<dbReference type="InterPro" id="IPR050852">
    <property type="entry name" value="Queuine_tRNA-ribosyltrfase"/>
</dbReference>
<comment type="function">
    <text evidence="5">Non-catalytic subunit of the queuine tRNA-ribosyltransferase (TGT) that catalyzes the base-exchange of a guanine (G) residue with queuine (Q) at position 34 (anticodon wobble position) in tRNAs with GU(N) anticodons (tRNA-Asp, -Asn, -His and -Tyr), resulting in the hypermodified nucleoside queuosine (7-(((4,5-cis-dihydroxy-2-cyclopenten-1-yl)amino)methyl)-7-deazaguanosine).</text>
</comment>
<evidence type="ECO:0000256" key="2">
    <source>
        <dbReference type="ARBA" id="ARBA00022694"/>
    </source>
</evidence>
<dbReference type="PANTHER" id="PTHR46064:SF1">
    <property type="entry name" value="QUEUINE TRNA-RIBOSYLTRANSFERASE ACCESSORY SUBUNIT 2"/>
    <property type="match status" value="1"/>
</dbReference>
<feature type="binding site" evidence="5">
    <location>
        <position position="331"/>
    </location>
    <ligand>
        <name>Zn(2+)</name>
        <dbReference type="ChEBI" id="CHEBI:29105"/>
    </ligand>
</feature>
<comment type="caution">
    <text evidence="8">The sequence shown here is derived from an EMBL/GenBank/DDBJ whole genome shotgun (WGS) entry which is preliminary data.</text>
</comment>
<reference evidence="8 9" key="1">
    <citation type="journal article" date="2024" name="Front Chem Biol">
        <title>Unveiling the potential of Daldinia eschscholtzii MFLUCC 19-0629 through bioactivity and bioinformatics studies for enhanced sustainable agriculture production.</title>
        <authorList>
            <person name="Brooks S."/>
            <person name="Weaver J.A."/>
            <person name="Klomchit A."/>
            <person name="Alharthi S.A."/>
            <person name="Onlamun T."/>
            <person name="Nurani R."/>
            <person name="Vong T.K."/>
            <person name="Alberti F."/>
            <person name="Greco C."/>
        </authorList>
    </citation>
    <scope>NUCLEOTIDE SEQUENCE [LARGE SCALE GENOMIC DNA]</scope>
    <source>
        <strain evidence="8">MFLUCC 19-0629</strain>
    </source>
</reference>
<evidence type="ECO:0000259" key="7">
    <source>
        <dbReference type="Pfam" id="PF01702"/>
    </source>
</evidence>
<feature type="binding site" evidence="5">
    <location>
        <position position="328"/>
    </location>
    <ligand>
        <name>Zn(2+)</name>
        <dbReference type="ChEBI" id="CHEBI:29105"/>
    </ligand>
</feature>
<dbReference type="GO" id="GO:0005737">
    <property type="term" value="C:cytoplasm"/>
    <property type="evidence" value="ECO:0007669"/>
    <property type="project" value="UniProtKB-SubCell"/>
</dbReference>
<evidence type="ECO:0000313" key="8">
    <source>
        <dbReference type="EMBL" id="KAK6954629.1"/>
    </source>
</evidence>
<dbReference type="EMBL" id="JBANMG010000004">
    <property type="protein sequence ID" value="KAK6954629.1"/>
    <property type="molecule type" value="Genomic_DNA"/>
</dbReference>